<feature type="binding site" evidence="4">
    <location>
        <position position="156"/>
    </location>
    <ligand>
        <name>S-adenosyl-L-methionine</name>
        <dbReference type="ChEBI" id="CHEBI:59789"/>
    </ligand>
</feature>
<name>Q2H684_CHAGB</name>
<evidence type="ECO:0000256" key="3">
    <source>
        <dbReference type="ARBA" id="ARBA00022691"/>
    </source>
</evidence>
<evidence type="ECO:0000256" key="1">
    <source>
        <dbReference type="ARBA" id="ARBA00022603"/>
    </source>
</evidence>
<dbReference type="OrthoDB" id="5954793at2759"/>
<gene>
    <name evidence="5" type="ORF">CHGG_05831</name>
</gene>
<evidence type="ECO:0000313" key="5">
    <source>
        <dbReference type="EMBL" id="EAQ89212.1"/>
    </source>
</evidence>
<dbReference type="InParanoid" id="Q2H684"/>
<dbReference type="VEuPathDB" id="FungiDB:CHGG_05831"/>
<dbReference type="AlphaFoldDB" id="Q2H684"/>
<dbReference type="STRING" id="306901.Q2H684"/>
<evidence type="ECO:0000313" key="6">
    <source>
        <dbReference type="Proteomes" id="UP000001056"/>
    </source>
</evidence>
<dbReference type="Proteomes" id="UP000001056">
    <property type="component" value="Unassembled WGS sequence"/>
</dbReference>
<dbReference type="SUPFAM" id="SSF53335">
    <property type="entry name" value="S-adenosyl-L-methionine-dependent methyltransferases"/>
    <property type="match status" value="1"/>
</dbReference>
<evidence type="ECO:0000256" key="4">
    <source>
        <dbReference type="HAMAP-Rule" id="MF_03044"/>
    </source>
</evidence>
<feature type="binding site" evidence="4">
    <location>
        <position position="136"/>
    </location>
    <ligand>
        <name>S-adenosyl-L-methionine</name>
        <dbReference type="ChEBI" id="CHEBI:59789"/>
    </ligand>
</feature>
<comment type="subcellular location">
    <subcellularLocation>
        <location evidence="4">Nucleus</location>
        <location evidence="4">Nucleolus</location>
    </subcellularLocation>
</comment>
<evidence type="ECO:0000256" key="2">
    <source>
        <dbReference type="ARBA" id="ARBA00022679"/>
    </source>
</evidence>
<comment type="similarity">
    <text evidence="4">Belongs to the BMT2 family.</text>
</comment>
<dbReference type="HOGENOM" id="CLU_041583_1_0_1"/>
<keyword evidence="3 4" id="KW-0949">S-adenosyl-L-methionine</keyword>
<dbReference type="PANTHER" id="PTHR21008:SF1">
    <property type="entry name" value="25S RRNA (ADENINE(2142)-N(1))-METHYLTRANSFERASE"/>
    <property type="match status" value="1"/>
</dbReference>
<dbReference type="InterPro" id="IPR029063">
    <property type="entry name" value="SAM-dependent_MTases_sf"/>
</dbReference>
<sequence>MNKISFLDCLLQNANFELMAPKKKGPAKRLAAGRPPVLQRSKSISRRATKALINKHHLLQKRKRQAIAKGNAVEEAAIETEIKALGGIEGYQEASLQGQRHDRGGDSSQVLMKWLEPCVSTHGTDSDRRLRMLEVGALSTQNACSKSGHFYIERIDLNSQGDGILQQDFMERPLPRDESERFDIISLSLVLNYVPEPKDRGEMLRRTAQFLRAPERYLESPHLQASFSSLFLVLPAPCVTNSRYLDEERLVAIMKSVGLPPWTMEPGGPGLPCGTARSVRTPPTWEFLELGRCPDWCPESDGIPDLAAPAIPLK</sequence>
<dbReference type="FunCoup" id="Q2H684">
    <property type="interactions" value="75"/>
</dbReference>
<dbReference type="EC" id="2.1.1.-" evidence="4"/>
<keyword evidence="1 4" id="KW-0489">Methyltransferase</keyword>
<protein>
    <recommendedName>
        <fullName evidence="4">25S rRNA adenine-N(1) methyltransferase</fullName>
        <ecNumber evidence="4">2.1.1.-</ecNumber>
    </recommendedName>
</protein>
<organism evidence="5 6">
    <name type="scientific">Chaetomium globosum (strain ATCC 6205 / CBS 148.51 / DSM 1962 / NBRC 6347 / NRRL 1970)</name>
    <name type="common">Soil fungus</name>
    <dbReference type="NCBI Taxonomy" id="306901"/>
    <lineage>
        <taxon>Eukaryota</taxon>
        <taxon>Fungi</taxon>
        <taxon>Dikarya</taxon>
        <taxon>Ascomycota</taxon>
        <taxon>Pezizomycotina</taxon>
        <taxon>Sordariomycetes</taxon>
        <taxon>Sordariomycetidae</taxon>
        <taxon>Sordariales</taxon>
        <taxon>Chaetomiaceae</taxon>
        <taxon>Chaetomium</taxon>
    </lineage>
</organism>
<keyword evidence="2 4" id="KW-0808">Transferase</keyword>
<dbReference type="GO" id="GO:0016433">
    <property type="term" value="F:rRNA (adenine) methyltransferase activity"/>
    <property type="evidence" value="ECO:0007669"/>
    <property type="project" value="UniProtKB-UniRule"/>
</dbReference>
<proteinExistence type="inferred from homology"/>
<accession>Q2H684</accession>
<reference evidence="6" key="1">
    <citation type="journal article" date="2015" name="Genome Announc.">
        <title>Draft genome sequence of the cellulolytic fungus Chaetomium globosum.</title>
        <authorList>
            <person name="Cuomo C.A."/>
            <person name="Untereiner W.A."/>
            <person name="Ma L.-J."/>
            <person name="Grabherr M."/>
            <person name="Birren B.W."/>
        </authorList>
    </citation>
    <scope>NUCLEOTIDE SEQUENCE [LARGE SCALE GENOMIC DNA]</scope>
    <source>
        <strain evidence="6">ATCC 6205 / CBS 148.51 / DSM 1962 / NBRC 6347 / NRRL 1970</strain>
    </source>
</reference>
<dbReference type="HAMAP" id="MF_03044">
    <property type="entry name" value="BMT2"/>
    <property type="match status" value="1"/>
</dbReference>
<dbReference type="InterPro" id="IPR021867">
    <property type="entry name" value="Bmt2/SAMTOR"/>
</dbReference>
<keyword evidence="4" id="KW-0539">Nucleus</keyword>
<keyword evidence="6" id="KW-1185">Reference proteome</keyword>
<dbReference type="EMBL" id="CH408031">
    <property type="protein sequence ID" value="EAQ89212.1"/>
    <property type="molecule type" value="Genomic_DNA"/>
</dbReference>
<dbReference type="PANTHER" id="PTHR21008">
    <property type="entry name" value="S-ADENOSYLMETHIONINE SENSOR UPSTREAM OF MTORC1-RELATED"/>
    <property type="match status" value="1"/>
</dbReference>
<dbReference type="eggNOG" id="ENOG502R82D">
    <property type="taxonomic scope" value="Eukaryota"/>
</dbReference>
<dbReference type="GeneID" id="4390055"/>
<dbReference type="RefSeq" id="XP_001221926.1">
    <property type="nucleotide sequence ID" value="XM_001221925.1"/>
</dbReference>
<dbReference type="GO" id="GO:0005730">
    <property type="term" value="C:nucleolus"/>
    <property type="evidence" value="ECO:0007669"/>
    <property type="project" value="UniProtKB-SubCell"/>
</dbReference>
<dbReference type="Pfam" id="PF11968">
    <property type="entry name" value="Bmt2"/>
    <property type="match status" value="1"/>
</dbReference>
<comment type="function">
    <text evidence="4">S-adenosyl-L-methionine-dependent methyltransferase that specifically methylates the N(1) position of an adenine present in helix 65 in 25S rRNA.</text>
</comment>
<dbReference type="OMA" id="FHRTSKW"/>